<proteinExistence type="predicted"/>
<comment type="caution">
    <text evidence="2">The sequence shown here is derived from an EMBL/GenBank/DDBJ whole genome shotgun (WGS) entry which is preliminary data.</text>
</comment>
<evidence type="ECO:0000256" key="1">
    <source>
        <dbReference type="SAM" id="Phobius"/>
    </source>
</evidence>
<keyword evidence="1" id="KW-0812">Transmembrane</keyword>
<evidence type="ECO:0000313" key="3">
    <source>
        <dbReference type="Proteomes" id="UP000824115"/>
    </source>
</evidence>
<gene>
    <name evidence="2" type="ORF">IAC04_02715</name>
</gene>
<dbReference type="AlphaFoldDB" id="A0A9D2K916"/>
<sequence>MKTDIRKYFRKTDRIALTILAAVTIFPSCVTYYAVVPEIHPDGSMTRTVYAEADSACLAGDLSSQPFLFEPGKQWQTGRMAEPRTWWFLDDSATMNFYASRTFRPSDTSYRDIPASEEYAGLPYIKARERWERKRGLLFNTYSYTCTVPGIADRMPVPPDSIMTAEEINKWFRSAGSYAGMNGAEAYTGLTDLYDKYTGWVNICYREQIYRIICSAAGEELTDSLKAGLMQWIKKHYDFYEDMLSAFDDSDGSVLTDIAGQMSRLSGSPVYAEAASVHAATWAEEISALEEQLTASFFYAMLYQVRMPGRLISANTGLMDDGIPVWKVDGYRLLAGDLTIKATSRRANPLGFALLGLVVLASALAFFRTGHHHVRSDAS</sequence>
<accession>A0A9D2K916</accession>
<protein>
    <recommendedName>
        <fullName evidence="4">Transmembrane protein</fullName>
    </recommendedName>
</protein>
<dbReference type="Proteomes" id="UP000824115">
    <property type="component" value="Unassembled WGS sequence"/>
</dbReference>
<name>A0A9D2K916_9BACT</name>
<organism evidence="2 3">
    <name type="scientific">Candidatus Coprenecus stercoravium</name>
    <dbReference type="NCBI Taxonomy" id="2840735"/>
    <lineage>
        <taxon>Bacteria</taxon>
        <taxon>Pseudomonadati</taxon>
        <taxon>Bacteroidota</taxon>
        <taxon>Bacteroidia</taxon>
        <taxon>Bacteroidales</taxon>
        <taxon>Rikenellaceae</taxon>
        <taxon>Rikenellaceae incertae sedis</taxon>
        <taxon>Candidatus Coprenecus</taxon>
    </lineage>
</organism>
<keyword evidence="1" id="KW-0472">Membrane</keyword>
<dbReference type="EMBL" id="DXAW01000053">
    <property type="protein sequence ID" value="HIZ85384.1"/>
    <property type="molecule type" value="Genomic_DNA"/>
</dbReference>
<evidence type="ECO:0008006" key="4">
    <source>
        <dbReference type="Google" id="ProtNLM"/>
    </source>
</evidence>
<keyword evidence="1" id="KW-1133">Transmembrane helix</keyword>
<evidence type="ECO:0000313" key="2">
    <source>
        <dbReference type="EMBL" id="HIZ85384.1"/>
    </source>
</evidence>
<reference evidence="2" key="2">
    <citation type="submission" date="2021-04" db="EMBL/GenBank/DDBJ databases">
        <authorList>
            <person name="Gilroy R."/>
        </authorList>
    </citation>
    <scope>NUCLEOTIDE SEQUENCE</scope>
    <source>
        <strain evidence="2">Gambia16-554</strain>
    </source>
</reference>
<reference evidence="2" key="1">
    <citation type="journal article" date="2021" name="PeerJ">
        <title>Extensive microbial diversity within the chicken gut microbiome revealed by metagenomics and culture.</title>
        <authorList>
            <person name="Gilroy R."/>
            <person name="Ravi A."/>
            <person name="Getino M."/>
            <person name="Pursley I."/>
            <person name="Horton D.L."/>
            <person name="Alikhan N.F."/>
            <person name="Baker D."/>
            <person name="Gharbi K."/>
            <person name="Hall N."/>
            <person name="Watson M."/>
            <person name="Adriaenssens E.M."/>
            <person name="Foster-Nyarko E."/>
            <person name="Jarju S."/>
            <person name="Secka A."/>
            <person name="Antonio M."/>
            <person name="Oren A."/>
            <person name="Chaudhuri R.R."/>
            <person name="La Ragione R."/>
            <person name="Hildebrand F."/>
            <person name="Pallen M.J."/>
        </authorList>
    </citation>
    <scope>NUCLEOTIDE SEQUENCE</scope>
    <source>
        <strain evidence="2">Gambia16-554</strain>
    </source>
</reference>
<feature type="transmembrane region" description="Helical" evidence="1">
    <location>
        <begin position="15"/>
        <end position="35"/>
    </location>
</feature>
<feature type="transmembrane region" description="Helical" evidence="1">
    <location>
        <begin position="350"/>
        <end position="367"/>
    </location>
</feature>